<organism evidence="2 3">
    <name type="scientific">Undibacterium rivi</name>
    <dbReference type="NCBI Taxonomy" id="2828729"/>
    <lineage>
        <taxon>Bacteria</taxon>
        <taxon>Pseudomonadati</taxon>
        <taxon>Pseudomonadota</taxon>
        <taxon>Betaproteobacteria</taxon>
        <taxon>Burkholderiales</taxon>
        <taxon>Oxalobacteraceae</taxon>
        <taxon>Undibacterium</taxon>
    </lineage>
</organism>
<accession>A0ABS5H6Y6</accession>
<dbReference type="EMBL" id="JAGSPK010000005">
    <property type="protein sequence ID" value="MBR7793899.1"/>
    <property type="molecule type" value="Genomic_DNA"/>
</dbReference>
<dbReference type="InterPro" id="IPR007712">
    <property type="entry name" value="RelE/ParE_toxin"/>
</dbReference>
<dbReference type="InterPro" id="IPR035093">
    <property type="entry name" value="RelE/ParE_toxin_dom_sf"/>
</dbReference>
<gene>
    <name evidence="2" type="ORF">KDM87_14995</name>
</gene>
<name>A0ABS5H6Y6_9BURK</name>
<evidence type="ECO:0000313" key="2">
    <source>
        <dbReference type="EMBL" id="MBR7793899.1"/>
    </source>
</evidence>
<dbReference type="Gene3D" id="3.30.2310.20">
    <property type="entry name" value="RelE-like"/>
    <property type="match status" value="1"/>
</dbReference>
<dbReference type="Pfam" id="PF05016">
    <property type="entry name" value="ParE_toxin"/>
    <property type="match status" value="1"/>
</dbReference>
<reference evidence="2 3" key="1">
    <citation type="submission" date="2021-04" db="EMBL/GenBank/DDBJ databases">
        <title>novel species isolated from subtropical streams in China.</title>
        <authorList>
            <person name="Lu H."/>
        </authorList>
    </citation>
    <scope>NUCLEOTIDE SEQUENCE [LARGE SCALE GENOMIC DNA]</scope>
    <source>
        <strain evidence="2 3">FT147W</strain>
    </source>
</reference>
<protein>
    <submittedName>
        <fullName evidence="2">Type II toxin-antitoxin system RelE/ParE family toxin</fullName>
    </submittedName>
</protein>
<evidence type="ECO:0000256" key="1">
    <source>
        <dbReference type="ARBA" id="ARBA00022649"/>
    </source>
</evidence>
<dbReference type="SUPFAM" id="SSF143011">
    <property type="entry name" value="RelE-like"/>
    <property type="match status" value="1"/>
</dbReference>
<dbReference type="RefSeq" id="WP_212679823.1">
    <property type="nucleotide sequence ID" value="NZ_JAGSPK010000005.1"/>
</dbReference>
<comment type="caution">
    <text evidence="2">The sequence shown here is derived from an EMBL/GenBank/DDBJ whole genome shotgun (WGS) entry which is preliminary data.</text>
</comment>
<proteinExistence type="predicted"/>
<evidence type="ECO:0000313" key="3">
    <source>
        <dbReference type="Proteomes" id="UP000682982"/>
    </source>
</evidence>
<dbReference type="Proteomes" id="UP000682982">
    <property type="component" value="Unassembled WGS sequence"/>
</dbReference>
<keyword evidence="1" id="KW-1277">Toxin-antitoxin system</keyword>
<sequence>MMKLAITHDASKYLQALQAKQYKQVGSTVLKLLADPEPHDSQGLKGAKQGERRVDIGEYRIIYHYNNDTVFILVIGKRNDDDVYKVWERQS</sequence>
<keyword evidence="3" id="KW-1185">Reference proteome</keyword>